<keyword evidence="2" id="KW-1185">Reference proteome</keyword>
<dbReference type="InParanoid" id="I1CEQ1"/>
<dbReference type="GeneID" id="93618607"/>
<dbReference type="VEuPathDB" id="FungiDB:RO3G_11642"/>
<evidence type="ECO:0000313" key="2">
    <source>
        <dbReference type="Proteomes" id="UP000009138"/>
    </source>
</evidence>
<gene>
    <name evidence="1" type="ORF">RO3G_11642</name>
</gene>
<dbReference type="AlphaFoldDB" id="I1CEQ1"/>
<accession>I1CEQ1</accession>
<dbReference type="EMBL" id="CH476740">
    <property type="protein sequence ID" value="EIE86931.1"/>
    <property type="molecule type" value="Genomic_DNA"/>
</dbReference>
<reference evidence="1 2" key="1">
    <citation type="journal article" date="2009" name="PLoS Genet.">
        <title>Genomic analysis of the basal lineage fungus Rhizopus oryzae reveals a whole-genome duplication.</title>
        <authorList>
            <person name="Ma L.-J."/>
            <person name="Ibrahim A.S."/>
            <person name="Skory C."/>
            <person name="Grabherr M.G."/>
            <person name="Burger G."/>
            <person name="Butler M."/>
            <person name="Elias M."/>
            <person name="Idnurm A."/>
            <person name="Lang B.F."/>
            <person name="Sone T."/>
            <person name="Abe A."/>
            <person name="Calvo S.E."/>
            <person name="Corrochano L.M."/>
            <person name="Engels R."/>
            <person name="Fu J."/>
            <person name="Hansberg W."/>
            <person name="Kim J.-M."/>
            <person name="Kodira C.D."/>
            <person name="Koehrsen M.J."/>
            <person name="Liu B."/>
            <person name="Miranda-Saavedra D."/>
            <person name="O'Leary S."/>
            <person name="Ortiz-Castellanos L."/>
            <person name="Poulter R."/>
            <person name="Rodriguez-Romero J."/>
            <person name="Ruiz-Herrera J."/>
            <person name="Shen Y.-Q."/>
            <person name="Zeng Q."/>
            <person name="Galagan J."/>
            <person name="Birren B.W."/>
            <person name="Cuomo C.A."/>
            <person name="Wickes B.L."/>
        </authorList>
    </citation>
    <scope>NUCLEOTIDE SEQUENCE [LARGE SCALE GENOMIC DNA]</scope>
    <source>
        <strain evidence="2">RA 99-880 / ATCC MYA-4621 / FGSC 9543 / NRRL 43880</strain>
    </source>
</reference>
<protein>
    <submittedName>
        <fullName evidence="1">Uncharacterized protein</fullName>
    </submittedName>
</protein>
<dbReference type="RefSeq" id="XP_067522327.1">
    <property type="nucleotide sequence ID" value="XM_067666226.1"/>
</dbReference>
<dbReference type="Proteomes" id="UP000009138">
    <property type="component" value="Unassembled WGS sequence"/>
</dbReference>
<organism evidence="1 2">
    <name type="scientific">Rhizopus delemar (strain RA 99-880 / ATCC MYA-4621 / FGSC 9543 / NRRL 43880)</name>
    <name type="common">Mucormycosis agent</name>
    <name type="synonym">Rhizopus arrhizus var. delemar</name>
    <dbReference type="NCBI Taxonomy" id="246409"/>
    <lineage>
        <taxon>Eukaryota</taxon>
        <taxon>Fungi</taxon>
        <taxon>Fungi incertae sedis</taxon>
        <taxon>Mucoromycota</taxon>
        <taxon>Mucoromycotina</taxon>
        <taxon>Mucoromycetes</taxon>
        <taxon>Mucorales</taxon>
        <taxon>Mucorineae</taxon>
        <taxon>Rhizopodaceae</taxon>
        <taxon>Rhizopus</taxon>
    </lineage>
</organism>
<name>I1CEQ1_RHIO9</name>
<evidence type="ECO:0000313" key="1">
    <source>
        <dbReference type="EMBL" id="EIE86931.1"/>
    </source>
</evidence>
<sequence length="64" mass="7222">MSTNVFIIRPPICKDAALLSDNGNNIQFEPHFVETESNNYSFNGCFRRKQAGELVIQTDGFTPQ</sequence>
<proteinExistence type="predicted"/>